<dbReference type="InterPro" id="IPR010031">
    <property type="entry name" value="FAD_lactone_oxidase-like"/>
</dbReference>
<evidence type="ECO:0000313" key="3">
    <source>
        <dbReference type="EMBL" id="CAB4934181.1"/>
    </source>
</evidence>
<dbReference type="InterPro" id="IPR006094">
    <property type="entry name" value="Oxid_FAD_bind_N"/>
</dbReference>
<name>A0A6J7ITV4_9ZZZZ</name>
<dbReference type="InterPro" id="IPR007173">
    <property type="entry name" value="ALO_C"/>
</dbReference>
<dbReference type="InterPro" id="IPR036318">
    <property type="entry name" value="FAD-bd_PCMH-like_sf"/>
</dbReference>
<gene>
    <name evidence="3" type="ORF">UFOPK3772_00459</name>
</gene>
<protein>
    <submittedName>
        <fullName evidence="3">Unannotated protein</fullName>
    </submittedName>
</protein>
<dbReference type="PROSITE" id="PS51387">
    <property type="entry name" value="FAD_PCMH"/>
    <property type="match status" value="1"/>
</dbReference>
<dbReference type="SUPFAM" id="SSF56176">
    <property type="entry name" value="FAD-binding/transporter-associated domain-like"/>
    <property type="match status" value="1"/>
</dbReference>
<dbReference type="EMBL" id="CAFBNE010000009">
    <property type="protein sequence ID" value="CAB4934181.1"/>
    <property type="molecule type" value="Genomic_DNA"/>
</dbReference>
<dbReference type="InterPro" id="IPR016171">
    <property type="entry name" value="Vanillyl_alc_oxidase_C-sub2"/>
</dbReference>
<reference evidence="3" key="1">
    <citation type="submission" date="2020-05" db="EMBL/GenBank/DDBJ databases">
        <authorList>
            <person name="Chiriac C."/>
            <person name="Salcher M."/>
            <person name="Ghai R."/>
            <person name="Kavagutti S V."/>
        </authorList>
    </citation>
    <scope>NUCLEOTIDE SEQUENCE</scope>
</reference>
<dbReference type="Gene3D" id="1.10.45.10">
    <property type="entry name" value="Vanillyl-alcohol Oxidase, Chain A, domain 4"/>
    <property type="match status" value="1"/>
</dbReference>
<dbReference type="InterPro" id="IPR016166">
    <property type="entry name" value="FAD-bd_PCMH"/>
</dbReference>
<dbReference type="PANTHER" id="PTHR43762:SF1">
    <property type="entry name" value="D-ARABINONO-1,4-LACTONE OXIDASE"/>
    <property type="match status" value="1"/>
</dbReference>
<dbReference type="PANTHER" id="PTHR43762">
    <property type="entry name" value="L-GULONOLACTONE OXIDASE"/>
    <property type="match status" value="1"/>
</dbReference>
<dbReference type="Pfam" id="PF01565">
    <property type="entry name" value="FAD_binding_4"/>
    <property type="match status" value="1"/>
</dbReference>
<dbReference type="AlphaFoldDB" id="A0A6J7ITV4"/>
<keyword evidence="1" id="KW-0560">Oxidoreductase</keyword>
<dbReference type="GO" id="GO:0071949">
    <property type="term" value="F:FAD binding"/>
    <property type="evidence" value="ECO:0007669"/>
    <property type="project" value="InterPro"/>
</dbReference>
<sequence length="458" mass="48927">MSAVSPLRTTGEEQLLTGWGRTSPSLARVREPRDVADIEQAIAEVGPRGLLARGLGRSYGDAAQSGGATVLDMTGVSAIDLDANAGTLTAGAGASLDDILRRIVPAGFFVPVTPGTRMVTVGGAIAADVHGKNHHVDGTFGSHVRRLGLLGSTGERHELSPTGSKRECEEFWATVGGMGLTGVITDATVDLIPITSSLISVDTERTPDLDSTMQSMVAGDDRYRYSVAWIDSVHPSGRGVITRGDHADISQLPAEQRPSALNYRAKVVGTAPPFIPGRLLNKLTVRAFNEAWYRKAPQRRVAELQPIAEFFHPLDFVQDWNRVYGPGGFVQYQFVVPDSASEVVGTALRTLQGVGAPSFLTVLKRFGAANPGPLSFPQPGWTLAADVPASVPGLGRALDQLDELVAGAGGRLYLAKDSRQSPDMLARTYPRLAEWQAIRDRMDPTGLFTSDLARRLSL</sequence>
<dbReference type="GO" id="GO:0016020">
    <property type="term" value="C:membrane"/>
    <property type="evidence" value="ECO:0007669"/>
    <property type="project" value="InterPro"/>
</dbReference>
<organism evidence="3">
    <name type="scientific">freshwater metagenome</name>
    <dbReference type="NCBI Taxonomy" id="449393"/>
    <lineage>
        <taxon>unclassified sequences</taxon>
        <taxon>metagenomes</taxon>
        <taxon>ecological metagenomes</taxon>
    </lineage>
</organism>
<dbReference type="Gene3D" id="3.30.465.10">
    <property type="match status" value="1"/>
</dbReference>
<accession>A0A6J7ITV4</accession>
<dbReference type="InterPro" id="IPR016169">
    <property type="entry name" value="FAD-bd_PCMH_sub2"/>
</dbReference>
<feature type="domain" description="FAD-binding PCMH-type" evidence="2">
    <location>
        <begin position="21"/>
        <end position="194"/>
    </location>
</feature>
<evidence type="ECO:0000256" key="1">
    <source>
        <dbReference type="ARBA" id="ARBA00023002"/>
    </source>
</evidence>
<dbReference type="Pfam" id="PF04030">
    <property type="entry name" value="ALO"/>
    <property type="match status" value="1"/>
</dbReference>
<evidence type="ECO:0000259" key="2">
    <source>
        <dbReference type="PROSITE" id="PS51387"/>
    </source>
</evidence>
<dbReference type="GO" id="GO:0003885">
    <property type="term" value="F:D-arabinono-1,4-lactone oxidase activity"/>
    <property type="evidence" value="ECO:0007669"/>
    <property type="project" value="InterPro"/>
</dbReference>
<proteinExistence type="predicted"/>